<evidence type="ECO:0000256" key="1">
    <source>
        <dbReference type="SAM" id="Phobius"/>
    </source>
</evidence>
<dbReference type="PANTHER" id="PTHR21530:SF7">
    <property type="entry name" value="TRAB DOMAIN-CONTAINING PROTEIN"/>
    <property type="match status" value="1"/>
</dbReference>
<keyword evidence="1" id="KW-1133">Transmembrane helix</keyword>
<evidence type="ECO:0000313" key="2">
    <source>
        <dbReference type="EMBL" id="KAG6385073.1"/>
    </source>
</evidence>
<proteinExistence type="predicted"/>
<dbReference type="InterPro" id="IPR046345">
    <property type="entry name" value="TraB_PrgY-like"/>
</dbReference>
<gene>
    <name evidence="2" type="ORF">SASPL_153897</name>
</gene>
<comment type="caution">
    <text evidence="2">The sequence shown here is derived from an EMBL/GenBank/DDBJ whole genome shotgun (WGS) entry which is preliminary data.</text>
</comment>
<feature type="transmembrane region" description="Helical" evidence="1">
    <location>
        <begin position="229"/>
        <end position="249"/>
    </location>
</feature>
<reference evidence="2" key="2">
    <citation type="submission" date="2020-08" db="EMBL/GenBank/DDBJ databases">
        <title>Plant Genome Project.</title>
        <authorList>
            <person name="Zhang R.-G."/>
        </authorList>
    </citation>
    <scope>NUCLEOTIDE SEQUENCE</scope>
    <source>
        <strain evidence="2">Huo1</strain>
        <tissue evidence="2">Leaf</tissue>
    </source>
</reference>
<dbReference type="InterPro" id="IPR002816">
    <property type="entry name" value="TraB/PrgY/GumN_fam"/>
</dbReference>
<dbReference type="PANTHER" id="PTHR21530">
    <property type="entry name" value="PHEROMONE SHUTDOWN PROTEIN"/>
    <property type="match status" value="1"/>
</dbReference>
<evidence type="ECO:0000313" key="3">
    <source>
        <dbReference type="Proteomes" id="UP000298416"/>
    </source>
</evidence>
<keyword evidence="1" id="KW-0472">Membrane</keyword>
<organism evidence="2">
    <name type="scientific">Salvia splendens</name>
    <name type="common">Scarlet sage</name>
    <dbReference type="NCBI Taxonomy" id="180675"/>
    <lineage>
        <taxon>Eukaryota</taxon>
        <taxon>Viridiplantae</taxon>
        <taxon>Streptophyta</taxon>
        <taxon>Embryophyta</taxon>
        <taxon>Tracheophyta</taxon>
        <taxon>Spermatophyta</taxon>
        <taxon>Magnoliopsida</taxon>
        <taxon>eudicotyledons</taxon>
        <taxon>Gunneridae</taxon>
        <taxon>Pentapetalae</taxon>
        <taxon>asterids</taxon>
        <taxon>lamiids</taxon>
        <taxon>Lamiales</taxon>
        <taxon>Lamiaceae</taxon>
        <taxon>Nepetoideae</taxon>
        <taxon>Mentheae</taxon>
        <taxon>Salviinae</taxon>
        <taxon>Salvia</taxon>
        <taxon>Salvia subgen. Calosphace</taxon>
        <taxon>core Calosphace</taxon>
    </lineage>
</organism>
<accession>A0A8X8VZ80</accession>
<dbReference type="Proteomes" id="UP000298416">
    <property type="component" value="Unassembled WGS sequence"/>
</dbReference>
<sequence length="265" mass="30051">MYRAKRLYQIAQQRLSHSSATSRVGYERKRRKWMPQELTGGVLELTCKSSAPSGVCNVYLVGTNHHCLVSGRLAQAAVKFFKPEVVFLELCDYRKPILMGQNAKTQDESWNGISGGEFYLANAEAMKYGAKVILGYSDEIHGQGLHGKMHAGAMDRMSEEYAKQDPIMAQTFVDERNQYMSTKLREVATQHESVVAVVGMGHVPGIKKYWNQKHPIDVDQLLSVPKQPMTVWDLLAFILAILVIILRLVRFNVDRRRNRRSRAAP</sequence>
<protein>
    <recommendedName>
        <fullName evidence="4">TraB domain-containing protein</fullName>
    </recommendedName>
</protein>
<dbReference type="EMBL" id="PNBA02000022">
    <property type="protein sequence ID" value="KAG6385073.1"/>
    <property type="molecule type" value="Genomic_DNA"/>
</dbReference>
<reference evidence="2" key="1">
    <citation type="submission" date="2018-01" db="EMBL/GenBank/DDBJ databases">
        <authorList>
            <person name="Mao J.F."/>
        </authorList>
    </citation>
    <scope>NUCLEOTIDE SEQUENCE</scope>
    <source>
        <strain evidence="2">Huo1</strain>
        <tissue evidence="2">Leaf</tissue>
    </source>
</reference>
<evidence type="ECO:0008006" key="4">
    <source>
        <dbReference type="Google" id="ProtNLM"/>
    </source>
</evidence>
<keyword evidence="3" id="KW-1185">Reference proteome</keyword>
<dbReference type="AlphaFoldDB" id="A0A8X8VZ80"/>
<dbReference type="CDD" id="cd14726">
    <property type="entry name" value="TraB_PrgY-like"/>
    <property type="match status" value="1"/>
</dbReference>
<name>A0A8X8VZ80_SALSN</name>
<keyword evidence="1" id="KW-0812">Transmembrane</keyword>
<dbReference type="Pfam" id="PF01963">
    <property type="entry name" value="TraB_PrgY_gumN"/>
    <property type="match status" value="1"/>
</dbReference>